<dbReference type="RefSeq" id="WP_160687828.1">
    <property type="nucleotide sequence ID" value="NZ_CP047897.1"/>
</dbReference>
<evidence type="ECO:0000256" key="3">
    <source>
        <dbReference type="ARBA" id="ARBA00022840"/>
    </source>
</evidence>
<accession>A0A6P1NVW9</accession>
<sequence length="335" mass="36633">MGLRIEKPGLLTTVQDTGRLGHQKEGVLVSGAMDAMALRMGNLLVGNHENSASLEMTLLGPTITFTQSHLISITGADLSPKINGEAIPLWRPVLVKAGAILTFGTPIQGTRSYLNIAGGLKVEPVLGSASTYLKAGFGGWQGKVLQAGIELDCNELSTHMFPFVKSLENGLGKEAFYATSWRPSPDLLPAYEPNPIIRAVRGPEYDWFSLESKDTFWQTSFQLTAASDRMGYQLEGEKLELQKVLEMLSTAVTFGTVQVPSSGNPIVLMADHQTTGGYPRIAQVITADYSKLAQVVPGRQIQFQEVTLEEAQFLYLKQEQNLERLKQTLSLKFTT</sequence>
<dbReference type="InterPro" id="IPR029000">
    <property type="entry name" value="Cyclophilin-like_dom_sf"/>
</dbReference>
<keyword evidence="3" id="KW-0067">ATP-binding</keyword>
<feature type="domain" description="Carboxyltransferase" evidence="4">
    <location>
        <begin position="24"/>
        <end position="321"/>
    </location>
</feature>
<dbReference type="Proteomes" id="UP000464214">
    <property type="component" value="Chromosome"/>
</dbReference>
<dbReference type="AlphaFoldDB" id="A0A6P1NVW9"/>
<evidence type="ECO:0000256" key="1">
    <source>
        <dbReference type="ARBA" id="ARBA00022741"/>
    </source>
</evidence>
<keyword evidence="6" id="KW-1185">Reference proteome</keyword>
<name>A0A6P1NVW9_9BACT</name>
<dbReference type="Pfam" id="PF02626">
    <property type="entry name" value="CT_A_B"/>
    <property type="match status" value="1"/>
</dbReference>
<dbReference type="PANTHER" id="PTHR43309:SF5">
    <property type="entry name" value="5-OXOPROLINASE SUBUNIT C"/>
    <property type="match status" value="1"/>
</dbReference>
<dbReference type="GO" id="GO:0005524">
    <property type="term" value="F:ATP binding"/>
    <property type="evidence" value="ECO:0007669"/>
    <property type="project" value="UniProtKB-KW"/>
</dbReference>
<organism evidence="5 6">
    <name type="scientific">Nibribacter ruber</name>
    <dbReference type="NCBI Taxonomy" id="2698458"/>
    <lineage>
        <taxon>Bacteria</taxon>
        <taxon>Pseudomonadati</taxon>
        <taxon>Bacteroidota</taxon>
        <taxon>Cytophagia</taxon>
        <taxon>Cytophagales</taxon>
        <taxon>Hymenobacteraceae</taxon>
        <taxon>Nibribacter</taxon>
    </lineage>
</organism>
<dbReference type="NCBIfam" id="TIGR00724">
    <property type="entry name" value="urea_amlyse_rel"/>
    <property type="match status" value="1"/>
</dbReference>
<dbReference type="Gene3D" id="2.40.100.10">
    <property type="entry name" value="Cyclophilin-like"/>
    <property type="match status" value="1"/>
</dbReference>
<protein>
    <submittedName>
        <fullName evidence="5">5-oxoprolinase/urea amidolyase family protein</fullName>
    </submittedName>
</protein>
<keyword evidence="2" id="KW-0378">Hydrolase</keyword>
<keyword evidence="5" id="KW-0456">Lyase</keyword>
<evidence type="ECO:0000259" key="4">
    <source>
        <dbReference type="SMART" id="SM00797"/>
    </source>
</evidence>
<dbReference type="SUPFAM" id="SSF50891">
    <property type="entry name" value="Cyclophilin-like"/>
    <property type="match status" value="1"/>
</dbReference>
<dbReference type="PANTHER" id="PTHR43309">
    <property type="entry name" value="5-OXOPROLINASE SUBUNIT C"/>
    <property type="match status" value="1"/>
</dbReference>
<dbReference type="EMBL" id="CP047897">
    <property type="protein sequence ID" value="QHL85925.1"/>
    <property type="molecule type" value="Genomic_DNA"/>
</dbReference>
<proteinExistence type="predicted"/>
<evidence type="ECO:0000313" key="6">
    <source>
        <dbReference type="Proteomes" id="UP000464214"/>
    </source>
</evidence>
<dbReference type="SMART" id="SM00797">
    <property type="entry name" value="AHS2"/>
    <property type="match status" value="1"/>
</dbReference>
<dbReference type="GO" id="GO:0016787">
    <property type="term" value="F:hydrolase activity"/>
    <property type="evidence" value="ECO:0007669"/>
    <property type="project" value="UniProtKB-KW"/>
</dbReference>
<gene>
    <name evidence="5" type="ORF">GU926_00085</name>
</gene>
<dbReference type="KEGG" id="nib:GU926_00085"/>
<dbReference type="InterPro" id="IPR003778">
    <property type="entry name" value="CT_A_B"/>
</dbReference>
<evidence type="ECO:0000313" key="5">
    <source>
        <dbReference type="EMBL" id="QHL85925.1"/>
    </source>
</evidence>
<evidence type="ECO:0000256" key="2">
    <source>
        <dbReference type="ARBA" id="ARBA00022801"/>
    </source>
</evidence>
<dbReference type="InterPro" id="IPR052708">
    <property type="entry name" value="PxpC"/>
</dbReference>
<dbReference type="GO" id="GO:0016829">
    <property type="term" value="F:lyase activity"/>
    <property type="evidence" value="ECO:0007669"/>
    <property type="project" value="UniProtKB-KW"/>
</dbReference>
<keyword evidence="1" id="KW-0547">Nucleotide-binding</keyword>
<reference evidence="5 6" key="1">
    <citation type="submission" date="2020-01" db="EMBL/GenBank/DDBJ databases">
        <authorList>
            <person name="Kim M."/>
        </authorList>
    </citation>
    <scope>NUCLEOTIDE SEQUENCE [LARGE SCALE GENOMIC DNA]</scope>
    <source>
        <strain evidence="5 6">BT10</strain>
    </source>
</reference>